<dbReference type="Proteomes" id="UP000177235">
    <property type="component" value="Unassembled WGS sequence"/>
</dbReference>
<dbReference type="NCBIfam" id="TIGR00133">
    <property type="entry name" value="gatB"/>
    <property type="match status" value="1"/>
</dbReference>
<dbReference type="InterPro" id="IPR018027">
    <property type="entry name" value="Asn/Gln_amidotransferase"/>
</dbReference>
<proteinExistence type="inferred from homology"/>
<comment type="caution">
    <text evidence="12">The sequence shown here is derived from an EMBL/GenBank/DDBJ whole genome shotgun (WGS) entry which is preliminary data.</text>
</comment>
<dbReference type="InterPro" id="IPR023168">
    <property type="entry name" value="GatB_Yqey_C_2"/>
</dbReference>
<keyword evidence="4 10" id="KW-0547">Nucleotide-binding</keyword>
<name>A0A1F5Q9W7_9BACT</name>
<dbReference type="InterPro" id="IPR042114">
    <property type="entry name" value="GatB_C_1"/>
</dbReference>
<dbReference type="GO" id="GO:0006412">
    <property type="term" value="P:translation"/>
    <property type="evidence" value="ECO:0007669"/>
    <property type="project" value="UniProtKB-UniRule"/>
</dbReference>
<comment type="subunit">
    <text evidence="2 10">Heterotrimer of A, B and C subunits.</text>
</comment>
<dbReference type="Gene3D" id="1.10.150.380">
    <property type="entry name" value="GatB domain, N-terminal subdomain"/>
    <property type="match status" value="1"/>
</dbReference>
<accession>A0A1F5Q9W7</accession>
<dbReference type="Pfam" id="PF02934">
    <property type="entry name" value="GatB_N"/>
    <property type="match status" value="1"/>
</dbReference>
<dbReference type="SMART" id="SM00845">
    <property type="entry name" value="GatB_Yqey"/>
    <property type="match status" value="1"/>
</dbReference>
<dbReference type="SUPFAM" id="SSF89095">
    <property type="entry name" value="GatB/YqeY motif"/>
    <property type="match status" value="1"/>
</dbReference>
<dbReference type="InterPro" id="IPR006075">
    <property type="entry name" value="Asn/Gln-tRNA_Trfase_suB/E_cat"/>
</dbReference>
<dbReference type="PANTHER" id="PTHR11659:SF0">
    <property type="entry name" value="GLUTAMYL-TRNA(GLN) AMIDOTRANSFERASE SUBUNIT B, MITOCHONDRIAL"/>
    <property type="match status" value="1"/>
</dbReference>
<protein>
    <recommendedName>
        <fullName evidence="10">Aspartyl/glutamyl-tRNA(Asn/Gln) amidotransferase subunit B</fullName>
        <shortName evidence="10">Asp/Glu-ADT subunit B</shortName>
        <ecNumber evidence="10">6.3.5.-</ecNumber>
    </recommendedName>
</protein>
<dbReference type="NCBIfam" id="NF004014">
    <property type="entry name" value="PRK05477.1-4"/>
    <property type="match status" value="1"/>
</dbReference>
<dbReference type="InterPro" id="IPR003789">
    <property type="entry name" value="Asn/Gln_tRNA_amidoTrase-B-like"/>
</dbReference>
<evidence type="ECO:0000256" key="2">
    <source>
        <dbReference type="ARBA" id="ARBA00011123"/>
    </source>
</evidence>
<dbReference type="InterPro" id="IPR017959">
    <property type="entry name" value="Asn/Gln-tRNA_amidoTrfase_suB/E"/>
</dbReference>
<keyword evidence="3 10" id="KW-0436">Ligase</keyword>
<evidence type="ECO:0000256" key="6">
    <source>
        <dbReference type="ARBA" id="ARBA00022917"/>
    </source>
</evidence>
<evidence type="ECO:0000256" key="4">
    <source>
        <dbReference type="ARBA" id="ARBA00022741"/>
    </source>
</evidence>
<dbReference type="EMBL" id="MFFF01000024">
    <property type="protein sequence ID" value="OGE98995.1"/>
    <property type="molecule type" value="Genomic_DNA"/>
</dbReference>
<evidence type="ECO:0000256" key="3">
    <source>
        <dbReference type="ARBA" id="ARBA00022598"/>
    </source>
</evidence>
<gene>
    <name evidence="10" type="primary">gatB</name>
    <name evidence="12" type="ORF">A3J05_04025</name>
</gene>
<comment type="catalytic activity">
    <reaction evidence="8 10">
        <text>L-aspartyl-tRNA(Asn) + L-glutamine + ATP + H2O = L-asparaginyl-tRNA(Asn) + L-glutamate + ADP + phosphate + 2 H(+)</text>
        <dbReference type="Rhea" id="RHEA:14513"/>
        <dbReference type="Rhea" id="RHEA-COMP:9674"/>
        <dbReference type="Rhea" id="RHEA-COMP:9677"/>
        <dbReference type="ChEBI" id="CHEBI:15377"/>
        <dbReference type="ChEBI" id="CHEBI:15378"/>
        <dbReference type="ChEBI" id="CHEBI:29985"/>
        <dbReference type="ChEBI" id="CHEBI:30616"/>
        <dbReference type="ChEBI" id="CHEBI:43474"/>
        <dbReference type="ChEBI" id="CHEBI:58359"/>
        <dbReference type="ChEBI" id="CHEBI:78515"/>
        <dbReference type="ChEBI" id="CHEBI:78516"/>
        <dbReference type="ChEBI" id="CHEBI:456216"/>
    </reaction>
</comment>
<dbReference type="InterPro" id="IPR014746">
    <property type="entry name" value="Gln_synth/guanido_kin_cat_dom"/>
</dbReference>
<evidence type="ECO:0000313" key="13">
    <source>
        <dbReference type="Proteomes" id="UP000177235"/>
    </source>
</evidence>
<dbReference type="HAMAP" id="MF_00121">
    <property type="entry name" value="GatB"/>
    <property type="match status" value="1"/>
</dbReference>
<evidence type="ECO:0000259" key="11">
    <source>
        <dbReference type="SMART" id="SM00845"/>
    </source>
</evidence>
<dbReference type="PANTHER" id="PTHR11659">
    <property type="entry name" value="GLUTAMYL-TRNA GLN AMIDOTRANSFERASE SUBUNIT B MITOCHONDRIAL AND PROKARYOTIC PET112-RELATED"/>
    <property type="match status" value="1"/>
</dbReference>
<evidence type="ECO:0000256" key="1">
    <source>
        <dbReference type="ARBA" id="ARBA00005306"/>
    </source>
</evidence>
<organism evidence="12 13">
    <name type="scientific">Candidatus Doudnabacteria bacterium RIFCSPLOWO2_02_FULL_48_13</name>
    <dbReference type="NCBI Taxonomy" id="1817845"/>
    <lineage>
        <taxon>Bacteria</taxon>
        <taxon>Candidatus Doudnaibacteriota</taxon>
    </lineage>
</organism>
<dbReference type="EC" id="6.3.5.-" evidence="10"/>
<evidence type="ECO:0000256" key="10">
    <source>
        <dbReference type="HAMAP-Rule" id="MF_00121"/>
    </source>
</evidence>
<comment type="similarity">
    <text evidence="1 10">Belongs to the GatB/GatE family. GatB subfamily.</text>
</comment>
<dbReference type="InterPro" id="IPR004413">
    <property type="entry name" value="GatB"/>
</dbReference>
<evidence type="ECO:0000256" key="9">
    <source>
        <dbReference type="ARBA" id="ARBA00047913"/>
    </source>
</evidence>
<dbReference type="FunFam" id="1.10.10.410:FF:000001">
    <property type="entry name" value="Aspartyl/glutamyl-tRNA(Asn/Gln) amidotransferase subunit B"/>
    <property type="match status" value="1"/>
</dbReference>
<keyword evidence="6 10" id="KW-0648">Protein biosynthesis</keyword>
<dbReference type="SUPFAM" id="SSF55931">
    <property type="entry name" value="Glutamine synthetase/guanido kinase"/>
    <property type="match status" value="1"/>
</dbReference>
<evidence type="ECO:0000313" key="12">
    <source>
        <dbReference type="EMBL" id="OGE98995.1"/>
    </source>
</evidence>
<evidence type="ECO:0000256" key="7">
    <source>
        <dbReference type="ARBA" id="ARBA00024799"/>
    </source>
</evidence>
<comment type="function">
    <text evidence="7 10">Allows the formation of correctly charged Asn-tRNA(Asn) or Gln-tRNA(Gln) through the transamidation of misacylated Asp-tRNA(Asn) or Glu-tRNA(Gln) in organisms which lack either or both of asparaginyl-tRNA or glutaminyl-tRNA synthetases. The reaction takes place in the presence of glutamine and ATP through an activated phospho-Asp-tRNA(Asn) or phospho-Glu-tRNA(Gln).</text>
</comment>
<comment type="catalytic activity">
    <reaction evidence="9 10">
        <text>L-glutamyl-tRNA(Gln) + L-glutamine + ATP + H2O = L-glutaminyl-tRNA(Gln) + L-glutamate + ADP + phosphate + H(+)</text>
        <dbReference type="Rhea" id="RHEA:17521"/>
        <dbReference type="Rhea" id="RHEA-COMP:9681"/>
        <dbReference type="Rhea" id="RHEA-COMP:9684"/>
        <dbReference type="ChEBI" id="CHEBI:15377"/>
        <dbReference type="ChEBI" id="CHEBI:15378"/>
        <dbReference type="ChEBI" id="CHEBI:29985"/>
        <dbReference type="ChEBI" id="CHEBI:30616"/>
        <dbReference type="ChEBI" id="CHEBI:43474"/>
        <dbReference type="ChEBI" id="CHEBI:58359"/>
        <dbReference type="ChEBI" id="CHEBI:78520"/>
        <dbReference type="ChEBI" id="CHEBI:78521"/>
        <dbReference type="ChEBI" id="CHEBI:456216"/>
    </reaction>
</comment>
<dbReference type="NCBIfam" id="NF004012">
    <property type="entry name" value="PRK05477.1-2"/>
    <property type="match status" value="1"/>
</dbReference>
<dbReference type="GO" id="GO:0005524">
    <property type="term" value="F:ATP binding"/>
    <property type="evidence" value="ECO:0007669"/>
    <property type="project" value="UniProtKB-KW"/>
</dbReference>
<sequence length="490" mass="54567">MAKFEQIIGLEIHVQLKTKSKMFCGCRNNPDEIEPNRNICEICTGQPGVLPVVNREAIRKALMVGLALDCEIPEYSKFDRKNYFYPDLPKGYQISQFDQPVCAAGKVTIHHDGKEKEIRITRAHLEEDAGKLIHDGATTLVDLNRAGVPLQEIVTEPDFRLPSEAKIFLQNLRNTVRYLGVSDADMEKGHLRCDANISLRSVGEEGLPPYKIEIKNLNSFKAVEAALHYEIKRQTEALEAGETFMNQTRGWDDAKGITVEQRTKEAAHDYRYFPEPDLPIMRFLREEVEAVRVQLPELPHQKAQRFGAEFGLAAKDIEVLINDKSLASYFEDVVSELMEWFAAERLEGDEKKLAKLASNWISGDLQAMLKESGSGVRDSKVSAENLAELIKMIHKNEISTTAAKKILEVMFTTGGDPSHIAEDEGLGQVSDEGAIAAAVDKVISENEKVVADYRSGKKQALGFLVGKVMAEMKGKANPKIASKLLADKLG</sequence>
<keyword evidence="5 10" id="KW-0067">ATP-binding</keyword>
<dbReference type="Pfam" id="PF02637">
    <property type="entry name" value="GatB_Yqey"/>
    <property type="match status" value="1"/>
</dbReference>
<reference evidence="12 13" key="1">
    <citation type="journal article" date="2016" name="Nat. Commun.">
        <title>Thousands of microbial genomes shed light on interconnected biogeochemical processes in an aquifer system.</title>
        <authorList>
            <person name="Anantharaman K."/>
            <person name="Brown C.T."/>
            <person name="Hug L.A."/>
            <person name="Sharon I."/>
            <person name="Castelle C.J."/>
            <person name="Probst A.J."/>
            <person name="Thomas B.C."/>
            <person name="Singh A."/>
            <person name="Wilkins M.J."/>
            <person name="Karaoz U."/>
            <person name="Brodie E.L."/>
            <person name="Williams K.H."/>
            <person name="Hubbard S.S."/>
            <person name="Banfield J.F."/>
        </authorList>
    </citation>
    <scope>NUCLEOTIDE SEQUENCE [LARGE SCALE GENOMIC DNA]</scope>
</reference>
<dbReference type="Gene3D" id="1.10.10.410">
    <property type="match status" value="1"/>
</dbReference>
<dbReference type="GO" id="GO:0050566">
    <property type="term" value="F:asparaginyl-tRNA synthase (glutamine-hydrolyzing) activity"/>
    <property type="evidence" value="ECO:0007669"/>
    <property type="project" value="RHEA"/>
</dbReference>
<dbReference type="AlphaFoldDB" id="A0A1F5Q9W7"/>
<evidence type="ECO:0000256" key="8">
    <source>
        <dbReference type="ARBA" id="ARBA00047380"/>
    </source>
</evidence>
<dbReference type="GO" id="GO:0070681">
    <property type="term" value="P:glutaminyl-tRNAGln biosynthesis via transamidation"/>
    <property type="evidence" value="ECO:0007669"/>
    <property type="project" value="TreeGrafter"/>
</dbReference>
<dbReference type="GO" id="GO:0050567">
    <property type="term" value="F:glutaminyl-tRNA synthase (glutamine-hydrolyzing) activity"/>
    <property type="evidence" value="ECO:0007669"/>
    <property type="project" value="UniProtKB-UniRule"/>
</dbReference>
<feature type="domain" description="Asn/Gln amidotransferase" evidence="11">
    <location>
        <begin position="328"/>
        <end position="489"/>
    </location>
</feature>
<evidence type="ECO:0000256" key="5">
    <source>
        <dbReference type="ARBA" id="ARBA00022840"/>
    </source>
</evidence>